<accession>A0ABQ9CUK3</accession>
<proteinExistence type="predicted"/>
<comment type="caution">
    <text evidence="2">The sequence shown here is derived from an EMBL/GenBank/DDBJ whole genome shotgun (WGS) entry which is preliminary data.</text>
</comment>
<evidence type="ECO:0000313" key="2">
    <source>
        <dbReference type="EMBL" id="KAJ7409518.1"/>
    </source>
</evidence>
<dbReference type="EMBL" id="WHWB01034467">
    <property type="protein sequence ID" value="KAJ7409518.1"/>
    <property type="molecule type" value="Genomic_DNA"/>
</dbReference>
<sequence length="131" mass="14981">MDEGVMAGEERVITIVEGAATRKEEVVMADGTQLKGLGACPKELGTCPKELGVHPKESRGESKEKKEMVQVTQGRASLDELYPDYIASIPEDVRRRSKHFRQLKNHFYFSRRNPPLEVLFYLPTPNLHWRE</sequence>
<feature type="compositionally biased region" description="Basic and acidic residues" evidence="1">
    <location>
        <begin position="51"/>
        <end position="68"/>
    </location>
</feature>
<keyword evidence="3" id="KW-1185">Reference proteome</keyword>
<reference evidence="2" key="1">
    <citation type="submission" date="2019-10" db="EMBL/GenBank/DDBJ databases">
        <authorList>
            <person name="Soares A.E.R."/>
            <person name="Aleixo A."/>
            <person name="Schneider P."/>
            <person name="Miyaki C.Y."/>
            <person name="Schneider M.P."/>
            <person name="Mello C."/>
            <person name="Vasconcelos A.T.R."/>
        </authorList>
    </citation>
    <scope>NUCLEOTIDE SEQUENCE</scope>
    <source>
        <tissue evidence="2">Muscle</tissue>
    </source>
</reference>
<dbReference type="Proteomes" id="UP001145742">
    <property type="component" value="Unassembled WGS sequence"/>
</dbReference>
<name>A0ABQ9CUK3_9PASS</name>
<organism evidence="2 3">
    <name type="scientific">Willisornis vidua</name>
    <name type="common">Xingu scale-backed antbird</name>
    <dbReference type="NCBI Taxonomy" id="1566151"/>
    <lineage>
        <taxon>Eukaryota</taxon>
        <taxon>Metazoa</taxon>
        <taxon>Chordata</taxon>
        <taxon>Craniata</taxon>
        <taxon>Vertebrata</taxon>
        <taxon>Euteleostomi</taxon>
        <taxon>Archelosauria</taxon>
        <taxon>Archosauria</taxon>
        <taxon>Dinosauria</taxon>
        <taxon>Saurischia</taxon>
        <taxon>Theropoda</taxon>
        <taxon>Coelurosauria</taxon>
        <taxon>Aves</taxon>
        <taxon>Neognathae</taxon>
        <taxon>Neoaves</taxon>
        <taxon>Telluraves</taxon>
        <taxon>Australaves</taxon>
        <taxon>Passeriformes</taxon>
        <taxon>Thamnophilidae</taxon>
        <taxon>Willisornis</taxon>
    </lineage>
</organism>
<evidence type="ECO:0000313" key="3">
    <source>
        <dbReference type="Proteomes" id="UP001145742"/>
    </source>
</evidence>
<gene>
    <name evidence="2" type="ORF">WISP_113958</name>
</gene>
<evidence type="ECO:0000256" key="1">
    <source>
        <dbReference type="SAM" id="MobiDB-lite"/>
    </source>
</evidence>
<protein>
    <submittedName>
        <fullName evidence="2">Uncharacterized protein</fullName>
    </submittedName>
</protein>
<feature type="region of interest" description="Disordered" evidence="1">
    <location>
        <begin position="46"/>
        <end position="72"/>
    </location>
</feature>